<dbReference type="SMART" id="SM01052">
    <property type="entry name" value="CAP_GLY"/>
    <property type="match status" value="1"/>
</dbReference>
<keyword evidence="7" id="KW-0862">Zinc</keyword>
<dbReference type="PROSITE" id="PS50245">
    <property type="entry name" value="CAP_GLY_2"/>
    <property type="match status" value="1"/>
</dbReference>
<keyword evidence="6" id="KW-0378">Hydrolase</keyword>
<dbReference type="GO" id="GO:0005615">
    <property type="term" value="C:extracellular space"/>
    <property type="evidence" value="ECO:0007669"/>
    <property type="project" value="TreeGrafter"/>
</dbReference>
<proteinExistence type="inferred from homology"/>
<evidence type="ECO:0000313" key="14">
    <source>
        <dbReference type="Proteomes" id="UP000594262"/>
    </source>
</evidence>
<feature type="compositionally biased region" description="Basic and acidic residues" evidence="10">
    <location>
        <begin position="508"/>
        <end position="521"/>
    </location>
</feature>
<dbReference type="PANTHER" id="PTHR11532">
    <property type="entry name" value="PROTEASE M14 CARBOXYPEPTIDASE"/>
    <property type="match status" value="1"/>
</dbReference>
<dbReference type="Pfam" id="PF00246">
    <property type="entry name" value="Peptidase_M14"/>
    <property type="match status" value="1"/>
</dbReference>
<feature type="region of interest" description="Disordered" evidence="10">
    <location>
        <begin position="385"/>
        <end position="418"/>
    </location>
</feature>
<evidence type="ECO:0000256" key="7">
    <source>
        <dbReference type="ARBA" id="ARBA00022833"/>
    </source>
</evidence>
<feature type="domain" description="CAP-Gly" evidence="11">
    <location>
        <begin position="579"/>
        <end position="612"/>
    </location>
</feature>
<feature type="region of interest" description="Disordered" evidence="10">
    <location>
        <begin position="442"/>
        <end position="523"/>
    </location>
</feature>
<dbReference type="Gene3D" id="2.30.30.190">
    <property type="entry name" value="CAP Gly-rich-like domain"/>
    <property type="match status" value="1"/>
</dbReference>
<dbReference type="PANTHER" id="PTHR11532:SF73">
    <property type="entry name" value="CARBOXYPEPTIDASE D"/>
    <property type="match status" value="1"/>
</dbReference>
<evidence type="ECO:0000259" key="12">
    <source>
        <dbReference type="PROSITE" id="PS52035"/>
    </source>
</evidence>
<evidence type="ECO:0000313" key="13">
    <source>
        <dbReference type="EnsemblMetazoa" id="CLYHEMP004574.1"/>
    </source>
</evidence>
<dbReference type="PROSITE" id="PS00132">
    <property type="entry name" value="CARBOXYPEPT_ZN_1"/>
    <property type="match status" value="1"/>
</dbReference>
<accession>A0A7M5WJG6</accession>
<evidence type="ECO:0008006" key="15">
    <source>
        <dbReference type="Google" id="ProtNLM"/>
    </source>
</evidence>
<evidence type="ECO:0000256" key="5">
    <source>
        <dbReference type="ARBA" id="ARBA00022723"/>
    </source>
</evidence>
<dbReference type="InterPro" id="IPR057247">
    <property type="entry name" value="CARBOXYPEPT_ZN_2"/>
</dbReference>
<dbReference type="GO" id="GO:0004181">
    <property type="term" value="F:metallocarboxypeptidase activity"/>
    <property type="evidence" value="ECO:0007669"/>
    <property type="project" value="InterPro"/>
</dbReference>
<evidence type="ECO:0000256" key="3">
    <source>
        <dbReference type="ARBA" id="ARBA00022645"/>
    </source>
</evidence>
<dbReference type="InterPro" id="IPR057246">
    <property type="entry name" value="CARBOXYPEPT_ZN_1"/>
</dbReference>
<keyword evidence="5" id="KW-0479">Metal-binding</keyword>
<sequence length="619" mass="68492">MEISDNPGTHEPGEPEMKYIGNVHGNEVVGREILLQLVKHLCESYGKDNSITDIVDKTRIHILPSLNPDGYELARARKKSLSPDVTEDVIGRLNANGVDLNRNFPDQFFDSGEINAEPESMAVIDWLKAYPFSLSASFHSGALVVTYPFDDSPSGISQYSATPDDDLFRHIAKSYSEAHPQMHLANPKMNCSHSLRHFTDGISNGAAWSSLTGGMQDYNYVKSNCYEVTVELGCKKFPHEDDLQSLWEENKKPLIKFIENANRGIKGFVKDHKGNVIKGARISVGDRKHDIKTAEDGDYWRLLVPGTYDVECHAKGFKPIAKNIDVGVGDSAMVNFTLYPKIVDELEETLGHVNRATLLSHDLMYRYDGRDSGNAAPKDIIEKVEQQQAGREGSVEKEDHISSISEGSGSGDEVEQAQRLAESLALNSVQLPTGKLTGKAVTASKRGFLPPHDDASLFNEKRNKIARPSKSKSKKRSKISKKSTEKKSDLSANESTNSPKNDSTVEAPNKKSDEPTTKGDSEFVDPAIAKDFISKYSVDPKPNMRVRCKVPGKESLMKGSLKYLGRISNLPKRSNVVVAGIQLDHEEDLGTDGTFLGKRYFTAQNKHGYFVPMKNCTPM</sequence>
<dbReference type="GO" id="GO:0008270">
    <property type="term" value="F:zinc ion binding"/>
    <property type="evidence" value="ECO:0007669"/>
    <property type="project" value="InterPro"/>
</dbReference>
<reference evidence="13" key="1">
    <citation type="submission" date="2021-01" db="UniProtKB">
        <authorList>
            <consortium name="EnsemblMetazoa"/>
        </authorList>
    </citation>
    <scope>IDENTIFICATION</scope>
</reference>
<evidence type="ECO:0000256" key="6">
    <source>
        <dbReference type="ARBA" id="ARBA00022801"/>
    </source>
</evidence>
<dbReference type="CDD" id="cd11308">
    <property type="entry name" value="Peptidase_M14NE-CP-C_like"/>
    <property type="match status" value="1"/>
</dbReference>
<evidence type="ECO:0000256" key="1">
    <source>
        <dbReference type="ARBA" id="ARBA00001947"/>
    </source>
</evidence>
<dbReference type="CDD" id="cd03858">
    <property type="entry name" value="M14_CP_N-E_like"/>
    <property type="match status" value="1"/>
</dbReference>
<evidence type="ECO:0000256" key="10">
    <source>
        <dbReference type="SAM" id="MobiDB-lite"/>
    </source>
</evidence>
<protein>
    <recommendedName>
        <fullName evidence="15">Carboxypeptidase D</fullName>
    </recommendedName>
</protein>
<dbReference type="GO" id="GO:0016485">
    <property type="term" value="P:protein processing"/>
    <property type="evidence" value="ECO:0007669"/>
    <property type="project" value="TreeGrafter"/>
</dbReference>
<evidence type="ECO:0000256" key="8">
    <source>
        <dbReference type="ARBA" id="ARBA00023180"/>
    </source>
</evidence>
<feature type="active site" description="Proton donor/acceptor" evidence="9">
    <location>
        <position position="231"/>
    </location>
</feature>
<dbReference type="FunFam" id="2.60.40.1120:FF:000004">
    <property type="entry name" value="Carboxypeptidase E"/>
    <property type="match status" value="1"/>
</dbReference>
<dbReference type="Pfam" id="PF01302">
    <property type="entry name" value="CAP_GLY"/>
    <property type="match status" value="1"/>
</dbReference>
<dbReference type="AlphaFoldDB" id="A0A7M5WJG6"/>
<keyword evidence="4" id="KW-0645">Protease</keyword>
<dbReference type="SUPFAM" id="SSF49464">
    <property type="entry name" value="Carboxypeptidase regulatory domain-like"/>
    <property type="match status" value="1"/>
</dbReference>
<dbReference type="FunFam" id="3.40.630.10:FF:000020">
    <property type="entry name" value="Carboxypeptidase D"/>
    <property type="match status" value="1"/>
</dbReference>
<dbReference type="SUPFAM" id="SSF53187">
    <property type="entry name" value="Zn-dependent exopeptidases"/>
    <property type="match status" value="1"/>
</dbReference>
<comment type="cofactor">
    <cofactor evidence="1">
        <name>Zn(2+)</name>
        <dbReference type="ChEBI" id="CHEBI:29105"/>
    </cofactor>
</comment>
<dbReference type="EnsemblMetazoa" id="CLYHEMT004574.1">
    <property type="protein sequence ID" value="CLYHEMP004574.1"/>
    <property type="gene ID" value="CLYHEMG004574"/>
</dbReference>
<dbReference type="PROSITE" id="PS52035">
    <property type="entry name" value="PEPTIDASE_M14"/>
    <property type="match status" value="1"/>
</dbReference>
<dbReference type="PROSITE" id="PS00133">
    <property type="entry name" value="CARBOXYPEPT_ZN_2"/>
    <property type="match status" value="1"/>
</dbReference>
<evidence type="ECO:0000256" key="4">
    <source>
        <dbReference type="ARBA" id="ARBA00022670"/>
    </source>
</evidence>
<dbReference type="InterPro" id="IPR008969">
    <property type="entry name" value="CarboxyPept-like_regulatory"/>
</dbReference>
<organism evidence="13 14">
    <name type="scientific">Clytia hemisphaerica</name>
    <dbReference type="NCBI Taxonomy" id="252671"/>
    <lineage>
        <taxon>Eukaryota</taxon>
        <taxon>Metazoa</taxon>
        <taxon>Cnidaria</taxon>
        <taxon>Hydrozoa</taxon>
        <taxon>Hydroidolina</taxon>
        <taxon>Leptothecata</taxon>
        <taxon>Obeliida</taxon>
        <taxon>Clytiidae</taxon>
        <taxon>Clytia</taxon>
    </lineage>
</organism>
<keyword evidence="14" id="KW-1185">Reference proteome</keyword>
<evidence type="ECO:0000256" key="2">
    <source>
        <dbReference type="ARBA" id="ARBA00005988"/>
    </source>
</evidence>
<dbReference type="InterPro" id="IPR000938">
    <property type="entry name" value="CAP-Gly_domain"/>
</dbReference>
<comment type="similarity">
    <text evidence="2 9">Belongs to the peptidase M14 family.</text>
</comment>
<dbReference type="Proteomes" id="UP000594262">
    <property type="component" value="Unplaced"/>
</dbReference>
<dbReference type="InterPro" id="IPR000834">
    <property type="entry name" value="Peptidase_M14"/>
</dbReference>
<feature type="compositionally biased region" description="Polar residues" evidence="10">
    <location>
        <begin position="490"/>
        <end position="506"/>
    </location>
</feature>
<evidence type="ECO:0000256" key="9">
    <source>
        <dbReference type="PROSITE-ProRule" id="PRU01379"/>
    </source>
</evidence>
<feature type="domain" description="Peptidase M14" evidence="12">
    <location>
        <begin position="1"/>
        <end position="261"/>
    </location>
</feature>
<dbReference type="SUPFAM" id="SSF74924">
    <property type="entry name" value="Cap-Gly domain"/>
    <property type="match status" value="1"/>
</dbReference>
<dbReference type="PRINTS" id="PR00765">
    <property type="entry name" value="CRBOXYPTASEA"/>
</dbReference>
<dbReference type="InterPro" id="IPR036859">
    <property type="entry name" value="CAP-Gly_dom_sf"/>
</dbReference>
<keyword evidence="3" id="KW-0121">Carboxypeptidase</keyword>
<dbReference type="Gene3D" id="2.60.40.1120">
    <property type="entry name" value="Carboxypeptidase-like, regulatory domain"/>
    <property type="match status" value="1"/>
</dbReference>
<dbReference type="Gene3D" id="3.40.630.10">
    <property type="entry name" value="Zn peptidases"/>
    <property type="match status" value="1"/>
</dbReference>
<dbReference type="OrthoDB" id="10249045at2759"/>
<evidence type="ECO:0000259" key="11">
    <source>
        <dbReference type="PROSITE" id="PS50245"/>
    </source>
</evidence>
<dbReference type="GO" id="GO:0006518">
    <property type="term" value="P:peptide metabolic process"/>
    <property type="evidence" value="ECO:0007669"/>
    <property type="project" value="TreeGrafter"/>
</dbReference>
<dbReference type="Pfam" id="PF13620">
    <property type="entry name" value="CarboxypepD_reg"/>
    <property type="match status" value="1"/>
</dbReference>
<keyword evidence="8" id="KW-0325">Glycoprotein</keyword>
<dbReference type="InterPro" id="IPR050753">
    <property type="entry name" value="Peptidase_M14_domain"/>
</dbReference>
<name>A0A7M5WJG6_9CNID</name>
<feature type="compositionally biased region" description="Basic residues" evidence="10">
    <location>
        <begin position="464"/>
        <end position="481"/>
    </location>
</feature>
<feature type="compositionally biased region" description="Basic and acidic residues" evidence="10">
    <location>
        <begin position="451"/>
        <end position="463"/>
    </location>
</feature>
<dbReference type="SMART" id="SM00631">
    <property type="entry name" value="Zn_pept"/>
    <property type="match status" value="1"/>
</dbReference>